<dbReference type="EMBL" id="NIRT01000055">
    <property type="protein sequence ID" value="PYD64927.1"/>
    <property type="molecule type" value="Genomic_DNA"/>
</dbReference>
<dbReference type="KEGG" id="kna:B0W47_00785"/>
<evidence type="ECO:0000313" key="2">
    <source>
        <dbReference type="EMBL" id="PYD64927.1"/>
    </source>
</evidence>
<sequence length="69" mass="8409">MAECEGWERVNADKPQDMEALMQINLLMRWIRDRRGIRPHVERARQIWFQKRRVVPLRAQKVRERALIG</sequence>
<reference evidence="2 4" key="3">
    <citation type="submission" date="2017-06" db="EMBL/GenBank/DDBJ databases">
        <title>A draft genome sequence of Komagataeibacter nataicola LMG 1536.</title>
        <authorList>
            <person name="Skraban J."/>
            <person name="Cleenwerck I."/>
            <person name="Vandamme P."/>
            <person name="Trcek J."/>
        </authorList>
    </citation>
    <scope>NUCLEOTIDE SEQUENCE [LARGE SCALE GENOMIC DNA]</scope>
    <source>
        <strain evidence="2 4">LMG 1536</strain>
    </source>
</reference>
<accession>A0A9N7C3Q0</accession>
<organism evidence="1 3">
    <name type="scientific">Komagataeibacter nataicola</name>
    <dbReference type="NCBI Taxonomy" id="265960"/>
    <lineage>
        <taxon>Bacteria</taxon>
        <taxon>Pseudomonadati</taxon>
        <taxon>Pseudomonadota</taxon>
        <taxon>Alphaproteobacteria</taxon>
        <taxon>Acetobacterales</taxon>
        <taxon>Acetobacteraceae</taxon>
        <taxon>Komagataeibacter</taxon>
    </lineage>
</organism>
<proteinExistence type="predicted"/>
<gene>
    <name evidence="1" type="ORF">B0W47_00785</name>
    <name evidence="2" type="ORF">CDI09_16460</name>
</gene>
<reference evidence="3" key="1">
    <citation type="submission" date="2017-02" db="EMBL/GenBank/DDBJ databases">
        <title>zhang.</title>
        <authorList>
            <person name="Zhang H."/>
        </authorList>
    </citation>
    <scope>NUCLEOTIDE SEQUENCE [LARGE SCALE GENOMIC DNA]</scope>
    <source>
        <strain evidence="3">RZS01</strain>
    </source>
</reference>
<evidence type="ECO:0000313" key="4">
    <source>
        <dbReference type="Proteomes" id="UP000247512"/>
    </source>
</evidence>
<keyword evidence="4" id="KW-1185">Reference proteome</keyword>
<dbReference type="Proteomes" id="UP000189683">
    <property type="component" value="Chromosome"/>
</dbReference>
<dbReference type="AlphaFoldDB" id="A0A9N7C3Q0"/>
<evidence type="ECO:0000313" key="3">
    <source>
        <dbReference type="Proteomes" id="UP000189683"/>
    </source>
</evidence>
<dbReference type="Proteomes" id="UP000247512">
    <property type="component" value="Unassembled WGS sequence"/>
</dbReference>
<name>A0A9N7C3Q0_9PROT</name>
<protein>
    <submittedName>
        <fullName evidence="1">Uncharacterized protein</fullName>
    </submittedName>
</protein>
<evidence type="ECO:0000313" key="1">
    <source>
        <dbReference type="EMBL" id="AQU86233.1"/>
    </source>
</evidence>
<dbReference type="EMBL" id="CP019875">
    <property type="protein sequence ID" value="AQU86233.1"/>
    <property type="molecule type" value="Genomic_DNA"/>
</dbReference>
<dbReference type="OrthoDB" id="7283853at2"/>
<reference evidence="1" key="2">
    <citation type="submission" date="2017-02" db="EMBL/GenBank/DDBJ databases">
        <authorList>
            <person name="Zhang H."/>
        </authorList>
    </citation>
    <scope>NUCLEOTIDE SEQUENCE</scope>
    <source>
        <strain evidence="1">RZS01</strain>
    </source>
</reference>